<proteinExistence type="predicted"/>
<keyword evidence="2" id="KW-1185">Reference proteome</keyword>
<accession>A0AAV4B7L7</accession>
<protein>
    <submittedName>
        <fullName evidence="1">Uncharacterized protein</fullName>
    </submittedName>
</protein>
<gene>
    <name evidence="1" type="ORF">PoB_004130800</name>
</gene>
<name>A0AAV4B7L7_9GAST</name>
<sequence>MAERGPEILDTVWTTESVNSSVVWTTVPRLNSHAKCWFDVATSLGAEGIDVQAGKQIAHAQHCALAVKTVQMEAN</sequence>
<dbReference type="AlphaFoldDB" id="A0AAV4B7L7"/>
<dbReference type="EMBL" id="BLXT01004580">
    <property type="protein sequence ID" value="GFO14803.1"/>
    <property type="molecule type" value="Genomic_DNA"/>
</dbReference>
<evidence type="ECO:0000313" key="2">
    <source>
        <dbReference type="Proteomes" id="UP000735302"/>
    </source>
</evidence>
<evidence type="ECO:0000313" key="1">
    <source>
        <dbReference type="EMBL" id="GFO14803.1"/>
    </source>
</evidence>
<dbReference type="Proteomes" id="UP000735302">
    <property type="component" value="Unassembled WGS sequence"/>
</dbReference>
<comment type="caution">
    <text evidence="1">The sequence shown here is derived from an EMBL/GenBank/DDBJ whole genome shotgun (WGS) entry which is preliminary data.</text>
</comment>
<organism evidence="1 2">
    <name type="scientific">Plakobranchus ocellatus</name>
    <dbReference type="NCBI Taxonomy" id="259542"/>
    <lineage>
        <taxon>Eukaryota</taxon>
        <taxon>Metazoa</taxon>
        <taxon>Spiralia</taxon>
        <taxon>Lophotrochozoa</taxon>
        <taxon>Mollusca</taxon>
        <taxon>Gastropoda</taxon>
        <taxon>Heterobranchia</taxon>
        <taxon>Euthyneura</taxon>
        <taxon>Panpulmonata</taxon>
        <taxon>Sacoglossa</taxon>
        <taxon>Placobranchoidea</taxon>
        <taxon>Plakobranchidae</taxon>
        <taxon>Plakobranchus</taxon>
    </lineage>
</organism>
<reference evidence="1 2" key="1">
    <citation type="journal article" date="2021" name="Elife">
        <title>Chloroplast acquisition without the gene transfer in kleptoplastic sea slugs, Plakobranchus ocellatus.</title>
        <authorList>
            <person name="Maeda T."/>
            <person name="Takahashi S."/>
            <person name="Yoshida T."/>
            <person name="Shimamura S."/>
            <person name="Takaki Y."/>
            <person name="Nagai Y."/>
            <person name="Toyoda A."/>
            <person name="Suzuki Y."/>
            <person name="Arimoto A."/>
            <person name="Ishii H."/>
            <person name="Satoh N."/>
            <person name="Nishiyama T."/>
            <person name="Hasebe M."/>
            <person name="Maruyama T."/>
            <person name="Minagawa J."/>
            <person name="Obokata J."/>
            <person name="Shigenobu S."/>
        </authorList>
    </citation>
    <scope>NUCLEOTIDE SEQUENCE [LARGE SCALE GENOMIC DNA]</scope>
</reference>